<dbReference type="InterPro" id="IPR036396">
    <property type="entry name" value="Cyt_P450_sf"/>
</dbReference>
<dbReference type="InterPro" id="IPR017972">
    <property type="entry name" value="Cyt_P450_CS"/>
</dbReference>
<dbReference type="SUPFAM" id="SSF48264">
    <property type="entry name" value="Cytochrome P450"/>
    <property type="match status" value="1"/>
</dbReference>
<dbReference type="Pfam" id="PF00067">
    <property type="entry name" value="p450"/>
    <property type="match status" value="1"/>
</dbReference>
<keyword evidence="9" id="KW-1185">Reference proteome</keyword>
<dbReference type="RefSeq" id="XP_026601118.1">
    <property type="nucleotide sequence ID" value="XM_026750114.1"/>
</dbReference>
<comment type="caution">
    <text evidence="8">The sequence shown here is derived from an EMBL/GenBank/DDBJ whole genome shotgun (WGS) entry which is preliminary data.</text>
</comment>
<gene>
    <name evidence="8" type="ORF">DSM5745_08098</name>
</gene>
<dbReference type="Gene3D" id="1.10.630.10">
    <property type="entry name" value="Cytochrome P450"/>
    <property type="match status" value="1"/>
</dbReference>
<keyword evidence="7" id="KW-0503">Monooxygenase</keyword>
<dbReference type="InterPro" id="IPR001128">
    <property type="entry name" value="Cyt_P450"/>
</dbReference>
<dbReference type="PANTHER" id="PTHR24305:SF166">
    <property type="entry name" value="CYTOCHROME P450 12A4, MITOCHONDRIAL-RELATED"/>
    <property type="match status" value="1"/>
</dbReference>
<dbReference type="InterPro" id="IPR002401">
    <property type="entry name" value="Cyt_P450_E_grp-I"/>
</dbReference>
<dbReference type="PROSITE" id="PS00086">
    <property type="entry name" value="CYTOCHROME_P450"/>
    <property type="match status" value="1"/>
</dbReference>
<dbReference type="EMBL" id="PVWQ01000010">
    <property type="protein sequence ID" value="RDW70587.1"/>
    <property type="molecule type" value="Genomic_DNA"/>
</dbReference>
<evidence type="ECO:0000256" key="5">
    <source>
        <dbReference type="ARBA" id="ARBA00023004"/>
    </source>
</evidence>
<dbReference type="AlphaFoldDB" id="A0A3D8R964"/>
<dbReference type="FunFam" id="1.10.630.10:FF:000115">
    <property type="entry name" value="Cytochrome P450 monooxygenase, putative"/>
    <property type="match status" value="1"/>
</dbReference>
<reference evidence="8 9" key="1">
    <citation type="journal article" date="2018" name="IMA Fungus">
        <title>IMA Genome-F 9: Draft genome sequence of Annulohypoxylon stygium, Aspergillus mulundensis, Berkeleyomyces basicola (syn. Thielaviopsis basicola), Ceratocystis smalleyi, two Cercospora beticola strains, Coleophoma cylindrospora, Fusarium fracticaudum, Phialophora cf. hyalina, and Morchella septimelata.</title>
        <authorList>
            <person name="Wingfield B.D."/>
            <person name="Bills G.F."/>
            <person name="Dong Y."/>
            <person name="Huang W."/>
            <person name="Nel W.J."/>
            <person name="Swalarsk-Parry B.S."/>
            <person name="Vaghefi N."/>
            <person name="Wilken P.M."/>
            <person name="An Z."/>
            <person name="de Beer Z.W."/>
            <person name="De Vos L."/>
            <person name="Chen L."/>
            <person name="Duong T.A."/>
            <person name="Gao Y."/>
            <person name="Hammerbacher A."/>
            <person name="Kikkert J.R."/>
            <person name="Li Y."/>
            <person name="Li H."/>
            <person name="Li K."/>
            <person name="Li Q."/>
            <person name="Liu X."/>
            <person name="Ma X."/>
            <person name="Naidoo K."/>
            <person name="Pethybridge S.J."/>
            <person name="Sun J."/>
            <person name="Steenkamp E.T."/>
            <person name="van der Nest M.A."/>
            <person name="van Wyk S."/>
            <person name="Wingfield M.J."/>
            <person name="Xiong C."/>
            <person name="Yue Q."/>
            <person name="Zhang X."/>
        </authorList>
    </citation>
    <scope>NUCLEOTIDE SEQUENCE [LARGE SCALE GENOMIC DNA]</scope>
    <source>
        <strain evidence="8 9">DSM 5745</strain>
    </source>
</reference>
<evidence type="ECO:0000256" key="2">
    <source>
        <dbReference type="ARBA" id="ARBA00010617"/>
    </source>
</evidence>
<sequence length="529" mass="60277">MAMELAMFAWIAPIMLGLSLLYEFAVYPAFLSPLSKLPNAHWTAPISPAWILWKRFRGQNNRTVHAAHERLGPIVRLAPSEISINCVDGGIKSVYTGGFDKHEWYPRVFGSFGTVSMFTMTGSKAHSTRKRMLSNIYSKSFLQSSPHLRLISKTIMLDRLLPILQAAANSRTDTDVHDLNQGLTMDFVSAYLFGLANGTNFLQNPEYRREMLRLYQCRKPYEFYHQEVPNLVTRLRAIGIRLIPKWCDDANQILDSWGLELCDKAEASLTSTDLSLEPVVYKHLKQAISKQAPLKIDDPRLYADYVEQQRLDIACEMYDHLTAGHETSAVVLTYLLWELSRHPEVQKELHRELLTLQPRITPRCRSDHTELPSPKSIDSLPLLEAILTETLRLHASIPGIQPRVTPSPACTLVGYDDIPANTRVNAQAYSLHRNSEVFPDPETWEPKRWFKDCNKPSDLEERKRWFWAFGSGGRMCVGSNLALQEMKLAIAAIYTNFKTSIVNDDDIEAIDAYTVKPKGEKLILRFEQA</sequence>
<protein>
    <submittedName>
        <fullName evidence="8">Putative Cytochrome P450</fullName>
    </submittedName>
</protein>
<evidence type="ECO:0000256" key="3">
    <source>
        <dbReference type="ARBA" id="ARBA00022723"/>
    </source>
</evidence>
<dbReference type="PRINTS" id="PR00463">
    <property type="entry name" value="EP450I"/>
</dbReference>
<dbReference type="GO" id="GO:0016705">
    <property type="term" value="F:oxidoreductase activity, acting on paired donors, with incorporation or reduction of molecular oxygen"/>
    <property type="evidence" value="ECO:0007669"/>
    <property type="project" value="InterPro"/>
</dbReference>
<evidence type="ECO:0000313" key="9">
    <source>
        <dbReference type="Proteomes" id="UP000256690"/>
    </source>
</evidence>
<dbReference type="OrthoDB" id="1470350at2759"/>
<feature type="binding site" description="axial binding residue" evidence="6">
    <location>
        <position position="476"/>
    </location>
    <ligand>
        <name>heme</name>
        <dbReference type="ChEBI" id="CHEBI:30413"/>
    </ligand>
    <ligandPart>
        <name>Fe</name>
        <dbReference type="ChEBI" id="CHEBI:18248"/>
    </ligandPart>
</feature>
<proteinExistence type="inferred from homology"/>
<comment type="similarity">
    <text evidence="2 7">Belongs to the cytochrome P450 family.</text>
</comment>
<dbReference type="Proteomes" id="UP000256690">
    <property type="component" value="Unassembled WGS sequence"/>
</dbReference>
<keyword evidence="6 7" id="KW-0349">Heme</keyword>
<evidence type="ECO:0000256" key="4">
    <source>
        <dbReference type="ARBA" id="ARBA00023002"/>
    </source>
</evidence>
<dbReference type="GO" id="GO:0005506">
    <property type="term" value="F:iron ion binding"/>
    <property type="evidence" value="ECO:0007669"/>
    <property type="project" value="InterPro"/>
</dbReference>
<evidence type="ECO:0000256" key="1">
    <source>
        <dbReference type="ARBA" id="ARBA00001971"/>
    </source>
</evidence>
<evidence type="ECO:0000256" key="7">
    <source>
        <dbReference type="RuleBase" id="RU000461"/>
    </source>
</evidence>
<accession>A0A3D8R964</accession>
<name>A0A3D8R964_9EURO</name>
<evidence type="ECO:0000256" key="6">
    <source>
        <dbReference type="PIRSR" id="PIRSR602401-1"/>
    </source>
</evidence>
<dbReference type="GeneID" id="38118468"/>
<evidence type="ECO:0000313" key="8">
    <source>
        <dbReference type="EMBL" id="RDW70587.1"/>
    </source>
</evidence>
<dbReference type="GO" id="GO:0020037">
    <property type="term" value="F:heme binding"/>
    <property type="evidence" value="ECO:0007669"/>
    <property type="project" value="InterPro"/>
</dbReference>
<dbReference type="PRINTS" id="PR00385">
    <property type="entry name" value="P450"/>
</dbReference>
<keyword evidence="4 7" id="KW-0560">Oxidoreductase</keyword>
<dbReference type="STRING" id="1810919.A0A3D8R964"/>
<dbReference type="CDD" id="cd11059">
    <property type="entry name" value="CYP_fungal"/>
    <property type="match status" value="1"/>
</dbReference>
<organism evidence="8 9">
    <name type="scientific">Aspergillus mulundensis</name>
    <dbReference type="NCBI Taxonomy" id="1810919"/>
    <lineage>
        <taxon>Eukaryota</taxon>
        <taxon>Fungi</taxon>
        <taxon>Dikarya</taxon>
        <taxon>Ascomycota</taxon>
        <taxon>Pezizomycotina</taxon>
        <taxon>Eurotiomycetes</taxon>
        <taxon>Eurotiomycetidae</taxon>
        <taxon>Eurotiales</taxon>
        <taxon>Aspergillaceae</taxon>
        <taxon>Aspergillus</taxon>
        <taxon>Aspergillus subgen. Nidulantes</taxon>
    </lineage>
</organism>
<keyword evidence="3 6" id="KW-0479">Metal-binding</keyword>
<comment type="cofactor">
    <cofactor evidence="1 6">
        <name>heme</name>
        <dbReference type="ChEBI" id="CHEBI:30413"/>
    </cofactor>
</comment>
<dbReference type="InterPro" id="IPR050121">
    <property type="entry name" value="Cytochrome_P450_monoxygenase"/>
</dbReference>
<dbReference type="PANTHER" id="PTHR24305">
    <property type="entry name" value="CYTOCHROME P450"/>
    <property type="match status" value="1"/>
</dbReference>
<dbReference type="GO" id="GO:0004497">
    <property type="term" value="F:monooxygenase activity"/>
    <property type="evidence" value="ECO:0007669"/>
    <property type="project" value="UniProtKB-KW"/>
</dbReference>
<dbReference type="GO" id="GO:0044550">
    <property type="term" value="P:secondary metabolite biosynthetic process"/>
    <property type="evidence" value="ECO:0007669"/>
    <property type="project" value="UniProtKB-ARBA"/>
</dbReference>
<keyword evidence="5 6" id="KW-0408">Iron</keyword>